<reference evidence="2 3" key="1">
    <citation type="submission" date="2017-03" db="EMBL/GenBank/DDBJ databases">
        <title>Whole genome sequences of fourteen strains of Bradyrhizobium canariense and one strain of Bradyrhizobium japonicum isolated from Lupinus (Papilionoideae: Genisteae) species in Algeria.</title>
        <authorList>
            <person name="Crovadore J."/>
            <person name="Chekireb D."/>
            <person name="Brachmann A."/>
            <person name="Chablais R."/>
            <person name="Cochard B."/>
            <person name="Lefort F."/>
        </authorList>
    </citation>
    <scope>NUCLEOTIDE SEQUENCE [LARGE SCALE GENOMIC DNA]</scope>
    <source>
        <strain evidence="2 3">UBMA197</strain>
    </source>
</reference>
<protein>
    <submittedName>
        <fullName evidence="2">Uncharacterized protein</fullName>
    </submittedName>
</protein>
<dbReference type="Proteomes" id="UP000193335">
    <property type="component" value="Unassembled WGS sequence"/>
</dbReference>
<evidence type="ECO:0000313" key="3">
    <source>
        <dbReference type="Proteomes" id="UP000193335"/>
    </source>
</evidence>
<accession>A0A1Y2JL85</accession>
<name>A0A1Y2JL85_BRAJP</name>
<proteinExistence type="predicted"/>
<dbReference type="EMBL" id="NAFL01000263">
    <property type="protein sequence ID" value="OSJ29967.1"/>
    <property type="molecule type" value="Genomic_DNA"/>
</dbReference>
<evidence type="ECO:0000313" key="2">
    <source>
        <dbReference type="EMBL" id="OSJ29967.1"/>
    </source>
</evidence>
<gene>
    <name evidence="2" type="ORF">BSZ19_25770</name>
</gene>
<comment type="caution">
    <text evidence="2">The sequence shown here is derived from an EMBL/GenBank/DDBJ whole genome shotgun (WGS) entry which is preliminary data.</text>
</comment>
<organism evidence="2 3">
    <name type="scientific">Bradyrhizobium japonicum</name>
    <dbReference type="NCBI Taxonomy" id="375"/>
    <lineage>
        <taxon>Bacteria</taxon>
        <taxon>Pseudomonadati</taxon>
        <taxon>Pseudomonadota</taxon>
        <taxon>Alphaproteobacteria</taxon>
        <taxon>Hyphomicrobiales</taxon>
        <taxon>Nitrobacteraceae</taxon>
        <taxon>Bradyrhizobium</taxon>
    </lineage>
</organism>
<feature type="chain" id="PRO_5013345178" evidence="1">
    <location>
        <begin position="50"/>
        <end position="125"/>
    </location>
</feature>
<keyword evidence="1" id="KW-0732">Signal</keyword>
<dbReference type="AlphaFoldDB" id="A0A1Y2JL85"/>
<feature type="signal peptide" evidence="1">
    <location>
        <begin position="1"/>
        <end position="49"/>
    </location>
</feature>
<evidence type="ECO:0000256" key="1">
    <source>
        <dbReference type="SAM" id="SignalP"/>
    </source>
</evidence>
<sequence length="125" mass="13555">MSTVTSMESLIPSPPKRSVTMSRTSILNRSVRAAAVAVVLSALLSPAKAADRQDALAIFPDVSTSAAAARTPILLTSRMPWLAPVGHRQPHQADVPQHEAVSAWEQQQQQFDQELDRKLIICKGC</sequence>